<organism evidence="6 7">
    <name type="scientific">Gryllus longicercus</name>
    <dbReference type="NCBI Taxonomy" id="2509291"/>
    <lineage>
        <taxon>Eukaryota</taxon>
        <taxon>Metazoa</taxon>
        <taxon>Ecdysozoa</taxon>
        <taxon>Arthropoda</taxon>
        <taxon>Hexapoda</taxon>
        <taxon>Insecta</taxon>
        <taxon>Pterygota</taxon>
        <taxon>Neoptera</taxon>
        <taxon>Polyneoptera</taxon>
        <taxon>Orthoptera</taxon>
        <taxon>Ensifera</taxon>
        <taxon>Gryllidea</taxon>
        <taxon>Grylloidea</taxon>
        <taxon>Gryllidae</taxon>
        <taxon>Gryllinae</taxon>
        <taxon>Gryllus</taxon>
    </lineage>
</organism>
<dbReference type="PANTHER" id="PTHR24171">
    <property type="entry name" value="ANKYRIN REPEAT DOMAIN-CONTAINING PROTEIN 39-RELATED"/>
    <property type="match status" value="1"/>
</dbReference>
<gene>
    <name evidence="6" type="ORF">R5R35_001215</name>
</gene>
<reference evidence="6 7" key="1">
    <citation type="submission" date="2024-03" db="EMBL/GenBank/DDBJ databases">
        <title>The genome assembly and annotation of the cricket Gryllus longicercus Weissman &amp; Gray.</title>
        <authorList>
            <person name="Szrajer S."/>
            <person name="Gray D."/>
            <person name="Ylla G."/>
        </authorList>
    </citation>
    <scope>NUCLEOTIDE SEQUENCE [LARGE SCALE GENOMIC DNA]</scope>
    <source>
        <strain evidence="6">DAG 2021-001</strain>
        <tissue evidence="6">Whole body minus gut</tissue>
    </source>
</reference>
<dbReference type="InterPro" id="IPR002110">
    <property type="entry name" value="Ankyrin_rpt"/>
</dbReference>
<name>A0AAN9VPF9_9ORTH</name>
<evidence type="ECO:0000256" key="2">
    <source>
        <dbReference type="ARBA" id="ARBA00023043"/>
    </source>
</evidence>
<evidence type="ECO:0000256" key="4">
    <source>
        <dbReference type="SAM" id="Coils"/>
    </source>
</evidence>
<evidence type="ECO:0000256" key="5">
    <source>
        <dbReference type="SAM" id="MobiDB-lite"/>
    </source>
</evidence>
<evidence type="ECO:0000313" key="6">
    <source>
        <dbReference type="EMBL" id="KAK7867803.1"/>
    </source>
</evidence>
<feature type="repeat" description="ANK" evidence="3">
    <location>
        <begin position="315"/>
        <end position="340"/>
    </location>
</feature>
<feature type="region of interest" description="Disordered" evidence="5">
    <location>
        <begin position="134"/>
        <end position="177"/>
    </location>
</feature>
<evidence type="ECO:0000313" key="7">
    <source>
        <dbReference type="Proteomes" id="UP001378592"/>
    </source>
</evidence>
<keyword evidence="4" id="KW-0175">Coiled coil</keyword>
<protein>
    <submittedName>
        <fullName evidence="6">Uncharacterized protein</fullName>
    </submittedName>
</protein>
<dbReference type="PRINTS" id="PR01415">
    <property type="entry name" value="ANKYRIN"/>
</dbReference>
<keyword evidence="7" id="KW-1185">Reference proteome</keyword>
<dbReference type="SUPFAM" id="SSF48403">
    <property type="entry name" value="Ankyrin repeat"/>
    <property type="match status" value="1"/>
</dbReference>
<keyword evidence="1" id="KW-0677">Repeat</keyword>
<evidence type="ECO:0000256" key="3">
    <source>
        <dbReference type="PROSITE-ProRule" id="PRU00023"/>
    </source>
</evidence>
<feature type="repeat" description="ANK" evidence="3">
    <location>
        <begin position="281"/>
        <end position="314"/>
    </location>
</feature>
<feature type="repeat" description="ANK" evidence="3">
    <location>
        <begin position="248"/>
        <end position="280"/>
    </location>
</feature>
<dbReference type="InterPro" id="IPR036770">
    <property type="entry name" value="Ankyrin_rpt-contain_sf"/>
</dbReference>
<evidence type="ECO:0000256" key="1">
    <source>
        <dbReference type="ARBA" id="ARBA00022737"/>
    </source>
</evidence>
<dbReference type="SMART" id="SM00248">
    <property type="entry name" value="ANK"/>
    <property type="match status" value="3"/>
</dbReference>
<dbReference type="Pfam" id="PF12796">
    <property type="entry name" value="Ank_2"/>
    <property type="match status" value="1"/>
</dbReference>
<proteinExistence type="predicted"/>
<dbReference type="PROSITE" id="PS50297">
    <property type="entry name" value="ANK_REP_REGION"/>
    <property type="match status" value="3"/>
</dbReference>
<dbReference type="Proteomes" id="UP001378592">
    <property type="component" value="Unassembled WGS sequence"/>
</dbReference>
<comment type="caution">
    <text evidence="6">The sequence shown here is derived from an EMBL/GenBank/DDBJ whole genome shotgun (WGS) entry which is preliminary data.</text>
</comment>
<dbReference type="PROSITE" id="PS50088">
    <property type="entry name" value="ANK_REPEAT"/>
    <property type="match status" value="3"/>
</dbReference>
<dbReference type="Pfam" id="PF00023">
    <property type="entry name" value="Ank"/>
    <property type="match status" value="1"/>
</dbReference>
<accession>A0AAN9VPF9</accession>
<feature type="coiled-coil region" evidence="4">
    <location>
        <begin position="23"/>
        <end position="79"/>
    </location>
</feature>
<dbReference type="EMBL" id="JAZDUA010000110">
    <property type="protein sequence ID" value="KAK7867803.1"/>
    <property type="molecule type" value="Genomic_DNA"/>
</dbReference>
<feature type="compositionally biased region" description="Low complexity" evidence="5">
    <location>
        <begin position="139"/>
        <end position="150"/>
    </location>
</feature>
<keyword evidence="2 3" id="KW-0040">ANK repeat</keyword>
<sequence length="371" mass="41023">MSSRRRSGASGTQDGADVVGDALLQVAQSLANLQEALRQQKQDADRRSQEALRLQEERLREMDRKLQEKDDAVRSLQQRLQETHVRMTAIGERTTAPDGSGEEGLQRLEGRVNEGEASLQSAFMPRVEALLRQQEEPQSTRATVATASASTRREPAYVGARGGGEETPFFSPATPSGAGYQGAAADVEVSERQRVELRVRQAKLRWERAQATFYPLGEQLCKAAEEGRLSDVRRLIHSGAYVNYTDRYGSTPLVYAVFNDHADVVSLLLQRGADVNAVNLAGNSALHWAAMRDPSGRCVELLVRAGADVNARDLYGATPLHWAAQCNNEEAVRALLAAGARRDLKCWDRLWKNRTPFETSMSPIIQDLLRL</sequence>
<dbReference type="Gene3D" id="1.25.40.20">
    <property type="entry name" value="Ankyrin repeat-containing domain"/>
    <property type="match status" value="1"/>
</dbReference>
<dbReference type="AlphaFoldDB" id="A0AAN9VPF9"/>